<comment type="caution">
    <text evidence="2">The sequence shown here is derived from an EMBL/GenBank/DDBJ whole genome shotgun (WGS) entry which is preliminary data.</text>
</comment>
<organism evidence="2 3">
    <name type="scientific">Megasphaera hutchinsoni</name>
    <dbReference type="NCBI Taxonomy" id="1588748"/>
    <lineage>
        <taxon>Bacteria</taxon>
        <taxon>Bacillati</taxon>
        <taxon>Bacillota</taxon>
        <taxon>Negativicutes</taxon>
        <taxon>Veillonellales</taxon>
        <taxon>Veillonellaceae</taxon>
        <taxon>Megasphaera</taxon>
    </lineage>
</organism>
<keyword evidence="3" id="KW-1185">Reference proteome</keyword>
<dbReference type="Proteomes" id="UP000070160">
    <property type="component" value="Unassembled WGS sequence"/>
</dbReference>
<dbReference type="AlphaFoldDB" id="A0A134CLL3"/>
<reference evidence="3" key="1">
    <citation type="submission" date="2016-01" db="EMBL/GenBank/DDBJ databases">
        <authorList>
            <person name="Mitreva M."/>
            <person name="Pepin K.H."/>
            <person name="Mihindukulasuriya K.A."/>
            <person name="Fulton R."/>
            <person name="Fronick C."/>
            <person name="O'Laughlin M."/>
            <person name="Miner T."/>
            <person name="Herter B."/>
            <person name="Rosa B.A."/>
            <person name="Cordes M."/>
            <person name="Tomlinson C."/>
            <person name="Wollam A."/>
            <person name="Palsikar V.B."/>
            <person name="Mardis E.R."/>
            <person name="Wilson R.K."/>
        </authorList>
    </citation>
    <scope>NUCLEOTIDE SEQUENCE [LARGE SCALE GENOMIC DNA]</scope>
    <source>
        <strain evidence="3">KA00182</strain>
    </source>
</reference>
<feature type="transmembrane region" description="Helical" evidence="1">
    <location>
        <begin position="7"/>
        <end position="27"/>
    </location>
</feature>
<dbReference type="STRING" id="1588748.HMPREF3182_00018"/>
<name>A0A134CLL3_9FIRM</name>
<proteinExistence type="predicted"/>
<keyword evidence="1" id="KW-0812">Transmembrane</keyword>
<sequence>MIYINCCFYIVMGTPIRIFIAIVTRVYRGQLAFFMGIAYNKI</sequence>
<dbReference type="EMBL" id="LSDT01000002">
    <property type="protein sequence ID" value="KXB93102.1"/>
    <property type="molecule type" value="Genomic_DNA"/>
</dbReference>
<protein>
    <submittedName>
        <fullName evidence="2">Uncharacterized protein</fullName>
    </submittedName>
</protein>
<gene>
    <name evidence="2" type="ORF">HMPREF3182_00018</name>
</gene>
<evidence type="ECO:0000313" key="2">
    <source>
        <dbReference type="EMBL" id="KXB93102.1"/>
    </source>
</evidence>
<keyword evidence="1" id="KW-0472">Membrane</keyword>
<evidence type="ECO:0000313" key="3">
    <source>
        <dbReference type="Proteomes" id="UP000070160"/>
    </source>
</evidence>
<accession>A0A134CLL3</accession>
<keyword evidence="1" id="KW-1133">Transmembrane helix</keyword>
<evidence type="ECO:0000256" key="1">
    <source>
        <dbReference type="SAM" id="Phobius"/>
    </source>
</evidence>